<protein>
    <recommendedName>
        <fullName evidence="1">NAD(P)H-hydrate epimerase</fullName>
        <ecNumber evidence="1">5.1.99.6</ecNumber>
    </recommendedName>
    <alternativeName>
        <fullName evidence="1">NAD(P)HX epimerase</fullName>
    </alternativeName>
</protein>
<feature type="binding site" evidence="1">
    <location>
        <begin position="55"/>
        <end position="59"/>
    </location>
    <ligand>
        <name>(6S)-NADPHX</name>
        <dbReference type="ChEBI" id="CHEBI:64076"/>
    </ligand>
</feature>
<comment type="catalytic activity">
    <reaction evidence="1">
        <text>(6R)-NADPHX = (6S)-NADPHX</text>
        <dbReference type="Rhea" id="RHEA:32227"/>
        <dbReference type="ChEBI" id="CHEBI:64076"/>
        <dbReference type="ChEBI" id="CHEBI:64077"/>
        <dbReference type="EC" id="5.1.99.6"/>
    </reaction>
</comment>
<name>A0A1H4LGV8_9MICO</name>
<dbReference type="EC" id="5.1.99.6" evidence="1"/>
<feature type="binding site" evidence="1">
    <location>
        <position position="160"/>
    </location>
    <ligand>
        <name>K(+)</name>
        <dbReference type="ChEBI" id="CHEBI:29103"/>
    </ligand>
</feature>
<accession>A0A1H4LGV8</accession>
<keyword evidence="1" id="KW-0630">Potassium</keyword>
<keyword evidence="4" id="KW-1185">Reference proteome</keyword>
<dbReference type="EMBL" id="FNRY01000001">
    <property type="protein sequence ID" value="SEB69522.1"/>
    <property type="molecule type" value="Genomic_DNA"/>
</dbReference>
<evidence type="ECO:0000256" key="1">
    <source>
        <dbReference type="HAMAP-Rule" id="MF_01966"/>
    </source>
</evidence>
<dbReference type="RefSeq" id="WP_091182205.1">
    <property type="nucleotide sequence ID" value="NZ_FNRY01000001.1"/>
</dbReference>
<dbReference type="GO" id="GO:0000166">
    <property type="term" value="F:nucleotide binding"/>
    <property type="evidence" value="ECO:0007669"/>
    <property type="project" value="UniProtKB-KW"/>
</dbReference>
<comment type="cofactor">
    <cofactor evidence="1">
        <name>K(+)</name>
        <dbReference type="ChEBI" id="CHEBI:29103"/>
    </cofactor>
    <text evidence="1">Binds 1 potassium ion per subunit.</text>
</comment>
<dbReference type="Proteomes" id="UP000199183">
    <property type="component" value="Unassembled WGS sequence"/>
</dbReference>
<feature type="binding site" evidence="1">
    <location>
        <position position="117"/>
    </location>
    <ligand>
        <name>K(+)</name>
        <dbReference type="ChEBI" id="CHEBI:29103"/>
    </ligand>
</feature>
<keyword evidence="1" id="KW-0479">Metal-binding</keyword>
<dbReference type="GO" id="GO:0046872">
    <property type="term" value="F:metal ion binding"/>
    <property type="evidence" value="ECO:0007669"/>
    <property type="project" value="UniProtKB-KW"/>
</dbReference>
<evidence type="ECO:0000313" key="4">
    <source>
        <dbReference type="Proteomes" id="UP000199183"/>
    </source>
</evidence>
<dbReference type="NCBIfam" id="TIGR00197">
    <property type="entry name" value="yjeF_nterm"/>
    <property type="match status" value="1"/>
</dbReference>
<dbReference type="Pfam" id="PF03853">
    <property type="entry name" value="YjeF_N"/>
    <property type="match status" value="1"/>
</dbReference>
<dbReference type="AlphaFoldDB" id="A0A1H4LGV8"/>
<evidence type="ECO:0000259" key="2">
    <source>
        <dbReference type="PROSITE" id="PS51385"/>
    </source>
</evidence>
<dbReference type="SUPFAM" id="SSF64153">
    <property type="entry name" value="YjeF N-terminal domain-like"/>
    <property type="match status" value="1"/>
</dbReference>
<dbReference type="Gene3D" id="3.40.50.10260">
    <property type="entry name" value="YjeF N-terminal domain"/>
    <property type="match status" value="1"/>
</dbReference>
<reference evidence="3 4" key="1">
    <citation type="submission" date="2016-10" db="EMBL/GenBank/DDBJ databases">
        <authorList>
            <person name="de Groot N.N."/>
        </authorList>
    </citation>
    <scope>NUCLEOTIDE SEQUENCE [LARGE SCALE GENOMIC DNA]</scope>
    <source>
        <strain evidence="3 4">DSM 21799</strain>
    </source>
</reference>
<feature type="binding site" evidence="1">
    <location>
        <position position="157"/>
    </location>
    <ligand>
        <name>(6S)-NADPHX</name>
        <dbReference type="ChEBI" id="CHEBI:64076"/>
    </ligand>
</feature>
<dbReference type="OrthoDB" id="9806925at2"/>
<keyword evidence="1" id="KW-0520">NAD</keyword>
<comment type="similarity">
    <text evidence="1">Belongs to the NnrE/AIBP family.</text>
</comment>
<organism evidence="3 4">
    <name type="scientific">Paramicrobacterium humi</name>
    <dbReference type="NCBI Taxonomy" id="640635"/>
    <lineage>
        <taxon>Bacteria</taxon>
        <taxon>Bacillati</taxon>
        <taxon>Actinomycetota</taxon>
        <taxon>Actinomycetes</taxon>
        <taxon>Micrococcales</taxon>
        <taxon>Microbacteriaceae</taxon>
        <taxon>Paramicrobacterium</taxon>
    </lineage>
</organism>
<feature type="binding site" evidence="1">
    <location>
        <position position="56"/>
    </location>
    <ligand>
        <name>K(+)</name>
        <dbReference type="ChEBI" id="CHEBI:29103"/>
    </ligand>
</feature>
<comment type="catalytic activity">
    <reaction evidence="1">
        <text>(6R)-NADHX = (6S)-NADHX</text>
        <dbReference type="Rhea" id="RHEA:32215"/>
        <dbReference type="ChEBI" id="CHEBI:64074"/>
        <dbReference type="ChEBI" id="CHEBI:64075"/>
        <dbReference type="EC" id="5.1.99.6"/>
    </reaction>
</comment>
<gene>
    <name evidence="1" type="primary">nnrE</name>
    <name evidence="3" type="ORF">SAMN04489806_1528</name>
</gene>
<keyword evidence="1" id="KW-0413">Isomerase</keyword>
<dbReference type="STRING" id="640635.SAMN04489806_1528"/>
<dbReference type="InterPro" id="IPR036652">
    <property type="entry name" value="YjeF_N_dom_sf"/>
</dbReference>
<comment type="caution">
    <text evidence="1">Lacks conserved residue(s) required for the propagation of feature annotation.</text>
</comment>
<evidence type="ECO:0000313" key="3">
    <source>
        <dbReference type="EMBL" id="SEB69522.1"/>
    </source>
</evidence>
<proteinExistence type="inferred from homology"/>
<comment type="function">
    <text evidence="1">Catalyzes the epimerization of the S- and R-forms of NAD(P)HX, a damaged form of NAD(P)H that is a result of enzymatic or heat-dependent hydration. This is a prerequisite for the S-specific NAD(P)H-hydrate dehydratase to allow the repair of both epimers of NAD(P)HX.</text>
</comment>
<sequence>MEAYTASQVRTAEKPLLDAGVPLMQRAATALAAEIRSLLPADVPGSVLLLVGSGNNGGDALFAGAELARAGVRVGIVETADRVHDGGLLAALNAGAHTVHAADGDTLEVGGYDVLVDGILGTGTSASPVLRGRAREIVQRILPQLGAQRHPIVVAVDLPSGVHPDTGEVPDETVLPAEVTVTFGAAKTGLLREPASEYVGRLVVADIGLGPELAKLPDSKRKRNAF</sequence>
<dbReference type="PROSITE" id="PS51385">
    <property type="entry name" value="YJEF_N"/>
    <property type="match status" value="1"/>
</dbReference>
<keyword evidence="1" id="KW-0521">NADP</keyword>
<keyword evidence="1" id="KW-0547">Nucleotide-binding</keyword>
<dbReference type="GO" id="GO:0052856">
    <property type="term" value="F:NAD(P)HX epimerase activity"/>
    <property type="evidence" value="ECO:0007669"/>
    <property type="project" value="UniProtKB-UniRule"/>
</dbReference>
<dbReference type="HAMAP" id="MF_01966">
    <property type="entry name" value="NADHX_epimerase"/>
    <property type="match status" value="1"/>
</dbReference>
<dbReference type="InterPro" id="IPR004443">
    <property type="entry name" value="YjeF_N_dom"/>
</dbReference>
<feature type="domain" description="YjeF N-terminal" evidence="2">
    <location>
        <begin position="1"/>
        <end position="215"/>
    </location>
</feature>